<dbReference type="PANTHER" id="PTHR23419:SF8">
    <property type="entry name" value="FI09726P"/>
    <property type="match status" value="1"/>
</dbReference>
<dbReference type="InterPro" id="IPR004323">
    <property type="entry name" value="Ion_tolerance_CutA"/>
</dbReference>
<comment type="similarity">
    <text evidence="1">Belongs to the CutA family.</text>
</comment>
<dbReference type="Proteomes" id="UP000005297">
    <property type="component" value="Unassembled WGS sequence"/>
</dbReference>
<keyword evidence="3" id="KW-1185">Reference proteome</keyword>
<dbReference type="AlphaFoldDB" id="Q0EWY8"/>
<evidence type="ECO:0000256" key="1">
    <source>
        <dbReference type="ARBA" id="ARBA00010169"/>
    </source>
</evidence>
<dbReference type="PANTHER" id="PTHR23419">
    <property type="entry name" value="DIVALENT CATION TOLERANCE CUTA-RELATED"/>
    <property type="match status" value="1"/>
</dbReference>
<dbReference type="GO" id="GO:0005507">
    <property type="term" value="F:copper ion binding"/>
    <property type="evidence" value="ECO:0007669"/>
    <property type="project" value="TreeGrafter"/>
</dbReference>
<dbReference type="Gene3D" id="3.30.70.120">
    <property type="match status" value="1"/>
</dbReference>
<organism evidence="2 3">
    <name type="scientific">Mariprofundus ferrooxydans PV-1</name>
    <dbReference type="NCBI Taxonomy" id="314345"/>
    <lineage>
        <taxon>Bacteria</taxon>
        <taxon>Pseudomonadati</taxon>
        <taxon>Pseudomonadota</taxon>
        <taxon>Candidatius Mariprofundia</taxon>
        <taxon>Mariprofundales</taxon>
        <taxon>Mariprofundaceae</taxon>
        <taxon>Mariprofundus</taxon>
    </lineage>
</organism>
<accession>Q0EWY8</accession>
<dbReference type="InParanoid" id="Q0EWY8"/>
<dbReference type="Pfam" id="PF03091">
    <property type="entry name" value="CutA1"/>
    <property type="match status" value="1"/>
</dbReference>
<name>Q0EWY8_9PROT</name>
<dbReference type="InterPro" id="IPR011322">
    <property type="entry name" value="N-reg_PII-like_a/b"/>
</dbReference>
<dbReference type="OrthoDB" id="5298671at2"/>
<dbReference type="SUPFAM" id="SSF54913">
    <property type="entry name" value="GlnB-like"/>
    <property type="match status" value="1"/>
</dbReference>
<reference evidence="2 3" key="1">
    <citation type="submission" date="2006-09" db="EMBL/GenBank/DDBJ databases">
        <authorList>
            <person name="Emerson D."/>
            <person name="Ferriera S."/>
            <person name="Johnson J."/>
            <person name="Kravitz S."/>
            <person name="Halpern A."/>
            <person name="Remington K."/>
            <person name="Beeson K."/>
            <person name="Tran B."/>
            <person name="Rogers Y.-H."/>
            <person name="Friedman R."/>
            <person name="Venter J.C."/>
        </authorList>
    </citation>
    <scope>NUCLEOTIDE SEQUENCE [LARGE SCALE GENOMIC DNA]</scope>
    <source>
        <strain evidence="2 3">PV-1</strain>
    </source>
</reference>
<dbReference type="HOGENOM" id="CLU_098807_2_0_0"/>
<evidence type="ECO:0000313" key="3">
    <source>
        <dbReference type="Proteomes" id="UP000005297"/>
    </source>
</evidence>
<dbReference type="FunCoup" id="Q0EWY8">
    <property type="interactions" value="163"/>
</dbReference>
<gene>
    <name evidence="2" type="ORF">SPV1_10064</name>
</gene>
<dbReference type="EMBL" id="AATS01000017">
    <property type="protein sequence ID" value="EAU53769.1"/>
    <property type="molecule type" value="Genomic_DNA"/>
</dbReference>
<dbReference type="InterPro" id="IPR015867">
    <property type="entry name" value="N-reg_PII/ATP_PRibTrfase_C"/>
</dbReference>
<dbReference type="RefSeq" id="WP_009849532.1">
    <property type="nucleotide sequence ID" value="NZ_DS022294.1"/>
</dbReference>
<dbReference type="eggNOG" id="COG1324">
    <property type="taxonomic scope" value="Bacteria"/>
</dbReference>
<dbReference type="STRING" id="314344.AL013_07220"/>
<dbReference type="GO" id="GO:0010038">
    <property type="term" value="P:response to metal ion"/>
    <property type="evidence" value="ECO:0007669"/>
    <property type="project" value="InterPro"/>
</dbReference>
<comment type="caution">
    <text evidence="2">The sequence shown here is derived from an EMBL/GenBank/DDBJ whole genome shotgun (WGS) entry which is preliminary data.</text>
</comment>
<proteinExistence type="inferred from homology"/>
<sequence length="105" mass="11865">MPDISVIHTSVASEADASQLADELIRRRLAACVQITGPGRSFYRWQGEVTHEEEWHLTIKTTTAASLQTRTWLETHHPYEVPEIIWSTCQGTIAYANWAGDVVEQ</sequence>
<evidence type="ECO:0000313" key="2">
    <source>
        <dbReference type="EMBL" id="EAU53769.1"/>
    </source>
</evidence>
<protein>
    <submittedName>
        <fullName evidence="2">Divalent cation tolerance protein</fullName>
    </submittedName>
</protein>